<dbReference type="CDD" id="cd03112">
    <property type="entry name" value="CobW-like"/>
    <property type="match status" value="1"/>
</dbReference>
<dbReference type="PANTHER" id="PTHR13748">
    <property type="entry name" value="COBW-RELATED"/>
    <property type="match status" value="1"/>
</dbReference>
<dbReference type="InterPro" id="IPR051316">
    <property type="entry name" value="Zinc-reg_GTPase_activator"/>
</dbReference>
<evidence type="ECO:0000256" key="4">
    <source>
        <dbReference type="ARBA" id="ARBA00034320"/>
    </source>
</evidence>
<dbReference type="InterPro" id="IPR011629">
    <property type="entry name" value="CobW-like_C"/>
</dbReference>
<dbReference type="InterPro" id="IPR027417">
    <property type="entry name" value="P-loop_NTPase"/>
</dbReference>
<dbReference type="Gene3D" id="3.40.50.300">
    <property type="entry name" value="P-loop containing nucleotide triphosphate hydrolases"/>
    <property type="match status" value="1"/>
</dbReference>
<dbReference type="SMART" id="SM00833">
    <property type="entry name" value="CobW_C"/>
    <property type="match status" value="1"/>
</dbReference>
<evidence type="ECO:0000256" key="3">
    <source>
        <dbReference type="ARBA" id="ARBA00023186"/>
    </source>
</evidence>
<dbReference type="SUPFAM" id="SSF52540">
    <property type="entry name" value="P-loop containing nucleoside triphosphate hydrolases"/>
    <property type="match status" value="1"/>
</dbReference>
<dbReference type="PANTHER" id="PTHR13748:SF62">
    <property type="entry name" value="COBW DOMAIN-CONTAINING PROTEIN"/>
    <property type="match status" value="1"/>
</dbReference>
<dbReference type="SUPFAM" id="SSF90002">
    <property type="entry name" value="Hypothetical protein YjiA, C-terminal domain"/>
    <property type="match status" value="1"/>
</dbReference>
<keyword evidence="3" id="KW-0143">Chaperone</keyword>
<dbReference type="EMBL" id="QCZG01000017">
    <property type="protein sequence ID" value="PWA11231.1"/>
    <property type="molecule type" value="Genomic_DNA"/>
</dbReference>
<dbReference type="AlphaFoldDB" id="A0A2U1K164"/>
<comment type="similarity">
    <text evidence="4">Belongs to the SIMIBI class G3E GTPase family. ZNG1 subfamily.</text>
</comment>
<dbReference type="Pfam" id="PF02492">
    <property type="entry name" value="cobW"/>
    <property type="match status" value="1"/>
</dbReference>
<keyword evidence="8" id="KW-1185">Reference proteome</keyword>
<evidence type="ECO:0000256" key="1">
    <source>
        <dbReference type="ARBA" id="ARBA00022741"/>
    </source>
</evidence>
<evidence type="ECO:0000259" key="6">
    <source>
        <dbReference type="SMART" id="SM00833"/>
    </source>
</evidence>
<dbReference type="InterPro" id="IPR036627">
    <property type="entry name" value="CobW-likC_sf"/>
</dbReference>
<accession>A0A2U1K164</accession>
<dbReference type="GO" id="GO:0016787">
    <property type="term" value="F:hydrolase activity"/>
    <property type="evidence" value="ECO:0007669"/>
    <property type="project" value="UniProtKB-KW"/>
</dbReference>
<evidence type="ECO:0000313" key="7">
    <source>
        <dbReference type="EMBL" id="PWA11231.1"/>
    </source>
</evidence>
<evidence type="ECO:0000256" key="5">
    <source>
        <dbReference type="ARBA" id="ARBA00049117"/>
    </source>
</evidence>
<dbReference type="Pfam" id="PF07683">
    <property type="entry name" value="CobW_C"/>
    <property type="match status" value="1"/>
</dbReference>
<comment type="catalytic activity">
    <reaction evidence="5">
        <text>GTP + H2O = GDP + phosphate + H(+)</text>
        <dbReference type="Rhea" id="RHEA:19669"/>
        <dbReference type="ChEBI" id="CHEBI:15377"/>
        <dbReference type="ChEBI" id="CHEBI:15378"/>
        <dbReference type="ChEBI" id="CHEBI:37565"/>
        <dbReference type="ChEBI" id="CHEBI:43474"/>
        <dbReference type="ChEBI" id="CHEBI:58189"/>
    </reaction>
    <physiologicalReaction direction="left-to-right" evidence="5">
        <dbReference type="Rhea" id="RHEA:19670"/>
    </physiologicalReaction>
</comment>
<comment type="caution">
    <text evidence="7">The sequence shown here is derived from an EMBL/GenBank/DDBJ whole genome shotgun (WGS) entry which is preliminary data.</text>
</comment>
<dbReference type="GO" id="GO:0000166">
    <property type="term" value="F:nucleotide binding"/>
    <property type="evidence" value="ECO:0007669"/>
    <property type="project" value="UniProtKB-KW"/>
</dbReference>
<proteinExistence type="inferred from homology"/>
<dbReference type="RefSeq" id="WP_116554693.1">
    <property type="nucleotide sequence ID" value="NZ_QCZG01000017.1"/>
</dbReference>
<sequence length="338" mass="37571">MSRENKKPITIVTGCLGSGKTTLLQNILKAPELSESTGVIVNEFGKVGLDHHLLRKADEKTILLSGGCICCNSREDLEQELKSLLYMDEKDHKQKLNRVIIETTGLADPAPILFTIATNPILQHHFYIDCVITTVDAENGLLQIKNSPELIKQVTVADKIVLTKTDIAKAGQLNELKNRLKEFNPSAEFIEVIHGNANPKIIEGNTSTDYLDHIKNVNKPIVSDNNSNIQSISFTFSNPLNWTAFGLWLSMLLHANGENVLRVKGLLDVGEKGPIVLNGVQHIIHPPDHLKEWPDEERLSHLIFILRSIEPDAVSTSLKTFQRFLGTEAELLEVNSSL</sequence>
<organism evidence="7 8">
    <name type="scientific">Pueribacillus theae</name>
    <dbReference type="NCBI Taxonomy" id="2171751"/>
    <lineage>
        <taxon>Bacteria</taxon>
        <taxon>Bacillati</taxon>
        <taxon>Bacillota</taxon>
        <taxon>Bacilli</taxon>
        <taxon>Bacillales</taxon>
        <taxon>Bacillaceae</taxon>
        <taxon>Pueribacillus</taxon>
    </lineage>
</organism>
<keyword evidence="2" id="KW-0378">Hydrolase</keyword>
<evidence type="ECO:0000313" key="8">
    <source>
        <dbReference type="Proteomes" id="UP000245998"/>
    </source>
</evidence>
<gene>
    <name evidence="7" type="ORF">DCC39_09685</name>
</gene>
<dbReference type="InterPro" id="IPR003495">
    <property type="entry name" value="CobW/HypB/UreG_nucleotide-bd"/>
</dbReference>
<dbReference type="OrthoDB" id="9808822at2"/>
<name>A0A2U1K164_9BACI</name>
<dbReference type="Proteomes" id="UP000245998">
    <property type="component" value="Unassembled WGS sequence"/>
</dbReference>
<feature type="domain" description="CobW C-terminal" evidence="6">
    <location>
        <begin position="229"/>
        <end position="322"/>
    </location>
</feature>
<dbReference type="Gene3D" id="3.30.1220.10">
    <property type="entry name" value="CobW-like, C-terminal domain"/>
    <property type="match status" value="1"/>
</dbReference>
<evidence type="ECO:0000256" key="2">
    <source>
        <dbReference type="ARBA" id="ARBA00022801"/>
    </source>
</evidence>
<keyword evidence="1" id="KW-0547">Nucleotide-binding</keyword>
<reference evidence="7 8" key="1">
    <citation type="submission" date="2018-04" db="EMBL/GenBank/DDBJ databases">
        <title>Camelliibacillus theae gen. nov., sp. nov., isolated from Pu'er tea.</title>
        <authorList>
            <person name="Niu L."/>
        </authorList>
    </citation>
    <scope>NUCLEOTIDE SEQUENCE [LARGE SCALE GENOMIC DNA]</scope>
    <source>
        <strain evidence="7 8">T8</strain>
    </source>
</reference>
<protein>
    <submittedName>
        <fullName evidence="7">Cobalamin biosynthesis protein CobW</fullName>
    </submittedName>
</protein>
<dbReference type="GO" id="GO:0005737">
    <property type="term" value="C:cytoplasm"/>
    <property type="evidence" value="ECO:0007669"/>
    <property type="project" value="TreeGrafter"/>
</dbReference>